<dbReference type="AlphaFoldDB" id="A0A1B3XML0"/>
<dbReference type="STRING" id="264697.ABE28_008800"/>
<evidence type="ECO:0000313" key="1">
    <source>
        <dbReference type="EMBL" id="AOH54449.1"/>
    </source>
</evidence>
<keyword evidence="2" id="KW-1185">Reference proteome</keyword>
<dbReference type="Proteomes" id="UP000077926">
    <property type="component" value="Chromosome"/>
</dbReference>
<reference evidence="1 2" key="1">
    <citation type="submission" date="2016-08" db="EMBL/GenBank/DDBJ databases">
        <title>Complete genome sequence of Bacillus muralis G25-68, a strain with toxicity to nematodes.</title>
        <authorList>
            <person name="Zheng Z."/>
        </authorList>
    </citation>
    <scope>NUCLEOTIDE SEQUENCE [LARGE SCALE GENOMIC DNA]</scope>
    <source>
        <strain evidence="1 2">G25-68</strain>
    </source>
</reference>
<gene>
    <name evidence="1" type="ORF">ABE28_008800</name>
</gene>
<dbReference type="KEGG" id="bmur:ABE28_008800"/>
<name>A0A1B3XML0_9BACI</name>
<dbReference type="EMBL" id="CP017080">
    <property type="protein sequence ID" value="AOH54449.1"/>
    <property type="molecule type" value="Genomic_DNA"/>
</dbReference>
<dbReference type="OrthoDB" id="2943424at2"/>
<protein>
    <submittedName>
        <fullName evidence="1">Uncharacterized protein</fullName>
    </submittedName>
</protein>
<proteinExistence type="predicted"/>
<sequence length="70" mass="8275">MSLNSDDQIFYFLCSCHDEGFIPDFDTLSDKFPETDWDVLQQEVRSFANIHEMDGINVLWKGDLRLPQYK</sequence>
<accession>A0A1B3XML0</accession>
<organism evidence="1 2">
    <name type="scientific">Peribacillus muralis</name>
    <dbReference type="NCBI Taxonomy" id="264697"/>
    <lineage>
        <taxon>Bacteria</taxon>
        <taxon>Bacillati</taxon>
        <taxon>Bacillota</taxon>
        <taxon>Bacilli</taxon>
        <taxon>Bacillales</taxon>
        <taxon>Bacillaceae</taxon>
        <taxon>Peribacillus</taxon>
    </lineage>
</organism>
<evidence type="ECO:0000313" key="2">
    <source>
        <dbReference type="Proteomes" id="UP000077926"/>
    </source>
</evidence>
<dbReference type="RefSeq" id="WP_064465843.1">
    <property type="nucleotide sequence ID" value="NZ_CP017080.1"/>
</dbReference>